<evidence type="ECO:0000313" key="1">
    <source>
        <dbReference type="EMBL" id="AEJ81548.1"/>
    </source>
</evidence>
<evidence type="ECO:0000313" key="2">
    <source>
        <dbReference type="Proteomes" id="UP000008893"/>
    </source>
</evidence>
<sequence length="83" mass="9467">MANMQQQLTELKEVAVAMKNNRIRIREIFCDKNPECKAACGCQPDGKNYDDSKCPLFKHDAKGIEDELDFEYNQAIILGNITE</sequence>
<protein>
    <submittedName>
        <fullName evidence="1">Gp029</fullName>
    </submittedName>
</protein>
<reference evidence="1 2" key="1">
    <citation type="journal article" date="2011" name="Appl. Environ. Microbiol.">
        <title>Novel Virulent and Broad-Host-Range Erwinia amylovora Bacteriophages Reveal a High Degree of Mosaicism and a Relationship to Enterobacteriaceae Phages.</title>
        <authorList>
            <person name="Born Y."/>
            <person name="Fieseler L."/>
            <person name="Marazzi J."/>
            <person name="Lurz R."/>
            <person name="Duffy B."/>
            <person name="Loessner M.J."/>
        </authorList>
    </citation>
    <scope>NUCLEOTIDE SEQUENCE [LARGE SCALE GENOMIC DNA]</scope>
</reference>
<keyword evidence="2" id="KW-1185">Reference proteome</keyword>
<proteinExistence type="predicted"/>
<dbReference type="GeneID" id="14013717"/>
<accession>G0YQC1</accession>
<name>G0YQC1_9CAUD</name>
<dbReference type="KEGG" id="vg:14013717"/>
<organism evidence="1 2">
    <name type="scientific">Erwinia phage vB_EamP-S6</name>
    <dbReference type="NCBI Taxonomy" id="1051675"/>
    <lineage>
        <taxon>Viruses</taxon>
        <taxon>Duplodnaviria</taxon>
        <taxon>Heunggongvirae</taxon>
        <taxon>Uroviricota</taxon>
        <taxon>Caudoviricetes</taxon>
        <taxon>Schitoviridae</taxon>
        <taxon>Waedenswilvirus</taxon>
        <taxon>Waedenswilvirus S6</taxon>
    </lineage>
</organism>
<dbReference type="Proteomes" id="UP000008893">
    <property type="component" value="Segment"/>
</dbReference>
<dbReference type="EMBL" id="HQ728266">
    <property type="protein sequence ID" value="AEJ81548.1"/>
    <property type="molecule type" value="Genomic_DNA"/>
</dbReference>
<dbReference type="RefSeq" id="YP_007005765.1">
    <property type="nucleotide sequence ID" value="NC_019514.1"/>
</dbReference>